<gene>
    <name evidence="1" type="ordered locus">Psefu_1512</name>
</gene>
<dbReference type="STRING" id="743720.Psefu_1512"/>
<dbReference type="RefSeq" id="WP_013790619.1">
    <property type="nucleotide sequence ID" value="NC_015556.1"/>
</dbReference>
<organism evidence="1 2">
    <name type="scientific">Pseudomonas fulva (strain 12-X)</name>
    <dbReference type="NCBI Taxonomy" id="743720"/>
    <lineage>
        <taxon>Bacteria</taxon>
        <taxon>Pseudomonadati</taxon>
        <taxon>Pseudomonadota</taxon>
        <taxon>Gammaproteobacteria</taxon>
        <taxon>Pseudomonadales</taxon>
        <taxon>Pseudomonadaceae</taxon>
        <taxon>Pseudomonas</taxon>
    </lineage>
</organism>
<proteinExistence type="predicted"/>
<evidence type="ECO:0000313" key="1">
    <source>
        <dbReference type="EMBL" id="AEF21488.1"/>
    </source>
</evidence>
<accession>F6AG86</accession>
<keyword evidence="2" id="KW-1185">Reference proteome</keyword>
<dbReference type="Proteomes" id="UP000000686">
    <property type="component" value="Chromosome"/>
</dbReference>
<protein>
    <submittedName>
        <fullName evidence="1">Uncharacterized protein</fullName>
    </submittedName>
</protein>
<dbReference type="KEGG" id="pfv:Psefu_1512"/>
<sequence>MLKPSAKVVMLHARDSERALENLNRITGLRFSRWPESLVATATEAPVASDQLRQGHCAEVGQALA</sequence>
<dbReference type="EMBL" id="CP002727">
    <property type="protein sequence ID" value="AEF21488.1"/>
    <property type="molecule type" value="Genomic_DNA"/>
</dbReference>
<name>F6AG86_PSEF1</name>
<reference evidence="1 2" key="1">
    <citation type="submission" date="2011-04" db="EMBL/GenBank/DDBJ databases">
        <title>Complete sequence of Pseudomonas fulva 12-X.</title>
        <authorList>
            <consortium name="US DOE Joint Genome Institute"/>
            <person name="Lucas S."/>
            <person name="Han J."/>
            <person name="Lapidus A."/>
            <person name="Cheng J.-F."/>
            <person name="Goodwin L."/>
            <person name="Pitluck S."/>
            <person name="Peters L."/>
            <person name="Mikhailova N."/>
            <person name="Pagani I."/>
            <person name="Davenport K."/>
            <person name="Han C."/>
            <person name="Tapia R."/>
            <person name="Land M."/>
            <person name="Hauser L."/>
            <person name="Kyrpides N."/>
            <person name="Ivanova N."/>
            <person name="Pagani I."/>
            <person name="Lcollab F.I."/>
            <person name="Woyke T."/>
        </authorList>
    </citation>
    <scope>NUCLEOTIDE SEQUENCE [LARGE SCALE GENOMIC DNA]</scope>
    <source>
        <strain evidence="2">12-X</strain>
    </source>
</reference>
<evidence type="ECO:0000313" key="2">
    <source>
        <dbReference type="Proteomes" id="UP000000686"/>
    </source>
</evidence>
<dbReference type="AlphaFoldDB" id="F6AG86"/>
<dbReference type="HOGENOM" id="CLU_205855_0_0_6"/>
<dbReference type="OrthoDB" id="6078616at2"/>